<evidence type="ECO:0000256" key="1">
    <source>
        <dbReference type="SAM" id="MobiDB-lite"/>
    </source>
</evidence>
<sequence>MFVRYHSAGSRGLACNPSYPAGPGCCQGAHEATGSAAAPLSSTVGLRSPADPPAGVLFGASSAVIYAGNGLRLPKSQAPVRQCLKKSPPPKWRRRR</sequence>
<organism evidence="2 3">
    <name type="scientific">Nepenthes gracilis</name>
    <name type="common">Slender pitcher plant</name>
    <dbReference type="NCBI Taxonomy" id="150966"/>
    <lineage>
        <taxon>Eukaryota</taxon>
        <taxon>Viridiplantae</taxon>
        <taxon>Streptophyta</taxon>
        <taxon>Embryophyta</taxon>
        <taxon>Tracheophyta</taxon>
        <taxon>Spermatophyta</taxon>
        <taxon>Magnoliopsida</taxon>
        <taxon>eudicotyledons</taxon>
        <taxon>Gunneridae</taxon>
        <taxon>Pentapetalae</taxon>
        <taxon>Caryophyllales</taxon>
        <taxon>Nepenthaceae</taxon>
        <taxon>Nepenthes</taxon>
    </lineage>
</organism>
<accession>A0AAD3SSG9</accession>
<dbReference type="AlphaFoldDB" id="A0AAD3SSG9"/>
<keyword evidence="3" id="KW-1185">Reference proteome</keyword>
<reference evidence="2" key="1">
    <citation type="submission" date="2023-05" db="EMBL/GenBank/DDBJ databases">
        <title>Nepenthes gracilis genome sequencing.</title>
        <authorList>
            <person name="Fukushima K."/>
        </authorList>
    </citation>
    <scope>NUCLEOTIDE SEQUENCE</scope>
    <source>
        <strain evidence="2">SING2019-196</strain>
    </source>
</reference>
<comment type="caution">
    <text evidence="2">The sequence shown here is derived from an EMBL/GenBank/DDBJ whole genome shotgun (WGS) entry which is preliminary data.</text>
</comment>
<dbReference type="Proteomes" id="UP001279734">
    <property type="component" value="Unassembled WGS sequence"/>
</dbReference>
<protein>
    <submittedName>
        <fullName evidence="2">Uncharacterized protein</fullName>
    </submittedName>
</protein>
<gene>
    <name evidence="2" type="ORF">Nepgr_017677</name>
</gene>
<proteinExistence type="predicted"/>
<dbReference type="EMBL" id="BSYO01000015">
    <property type="protein sequence ID" value="GMH15836.1"/>
    <property type="molecule type" value="Genomic_DNA"/>
</dbReference>
<name>A0AAD3SSG9_NEPGR</name>
<evidence type="ECO:0000313" key="2">
    <source>
        <dbReference type="EMBL" id="GMH15836.1"/>
    </source>
</evidence>
<feature type="region of interest" description="Disordered" evidence="1">
    <location>
        <begin position="77"/>
        <end position="96"/>
    </location>
</feature>
<evidence type="ECO:0000313" key="3">
    <source>
        <dbReference type="Proteomes" id="UP001279734"/>
    </source>
</evidence>